<evidence type="ECO:0000256" key="1">
    <source>
        <dbReference type="SAM" id="MobiDB-lite"/>
    </source>
</evidence>
<reference evidence="2" key="1">
    <citation type="journal article" date="2020" name="Stud. Mycol.">
        <title>101 Dothideomycetes genomes: a test case for predicting lifestyles and emergence of pathogens.</title>
        <authorList>
            <person name="Haridas S."/>
            <person name="Albert R."/>
            <person name="Binder M."/>
            <person name="Bloem J."/>
            <person name="Labutti K."/>
            <person name="Salamov A."/>
            <person name="Andreopoulos B."/>
            <person name="Baker S."/>
            <person name="Barry K."/>
            <person name="Bills G."/>
            <person name="Bluhm B."/>
            <person name="Cannon C."/>
            <person name="Castanera R."/>
            <person name="Culley D."/>
            <person name="Daum C."/>
            <person name="Ezra D."/>
            <person name="Gonzalez J."/>
            <person name="Henrissat B."/>
            <person name="Kuo A."/>
            <person name="Liang C."/>
            <person name="Lipzen A."/>
            <person name="Lutzoni F."/>
            <person name="Magnuson J."/>
            <person name="Mondo S."/>
            <person name="Nolan M."/>
            <person name="Ohm R."/>
            <person name="Pangilinan J."/>
            <person name="Park H.-J."/>
            <person name="Ramirez L."/>
            <person name="Alfaro M."/>
            <person name="Sun H."/>
            <person name="Tritt A."/>
            <person name="Yoshinaga Y."/>
            <person name="Zwiers L.-H."/>
            <person name="Turgeon B."/>
            <person name="Goodwin S."/>
            <person name="Spatafora J."/>
            <person name="Crous P."/>
            <person name="Grigoriev I."/>
        </authorList>
    </citation>
    <scope>NUCLEOTIDE SEQUENCE</scope>
    <source>
        <strain evidence="2">CBS 175.79</strain>
    </source>
</reference>
<evidence type="ECO:0000313" key="2">
    <source>
        <dbReference type="EMBL" id="KAF2021970.1"/>
    </source>
</evidence>
<dbReference type="OrthoDB" id="4085451at2759"/>
<feature type="compositionally biased region" description="Polar residues" evidence="1">
    <location>
        <begin position="95"/>
        <end position="111"/>
    </location>
</feature>
<feature type="compositionally biased region" description="Low complexity" evidence="1">
    <location>
        <begin position="1"/>
        <end position="18"/>
    </location>
</feature>
<gene>
    <name evidence="2" type="ORF">BU24DRAFT_33643</name>
</gene>
<evidence type="ECO:0000313" key="3">
    <source>
        <dbReference type="Proteomes" id="UP000799778"/>
    </source>
</evidence>
<dbReference type="AlphaFoldDB" id="A0A6A5YB18"/>
<name>A0A6A5YB18_9PLEO</name>
<proteinExistence type="predicted"/>
<feature type="region of interest" description="Disordered" evidence="1">
    <location>
        <begin position="1"/>
        <end position="113"/>
    </location>
</feature>
<dbReference type="Proteomes" id="UP000799778">
    <property type="component" value="Unassembled WGS sequence"/>
</dbReference>
<sequence length="208" mass="22133">MGSAASKGARAAGASARKYPTRVPPTATTTTTQSTTSHAPAPPPPSARPSQAGPTVHPSPQASETKTQAIDLDARDPAFASRLNTIGVVEPNPYHPSTSSSFDPSRRNAANQFADMMTAPPQSAFPDPGNNPALRILHSRQKIQEEAESELEQLGKRGFKGRTYVDAGILQLALKRLQRGESEAKVEDAFDIKRGRLGLLKKGLVESV</sequence>
<feature type="compositionally biased region" description="Polar residues" evidence="1">
    <location>
        <begin position="58"/>
        <end position="68"/>
    </location>
</feature>
<accession>A0A6A5YB18</accession>
<dbReference type="GeneID" id="54280471"/>
<feature type="compositionally biased region" description="Low complexity" evidence="1">
    <location>
        <begin position="24"/>
        <end position="39"/>
    </location>
</feature>
<protein>
    <submittedName>
        <fullName evidence="2">Uncharacterized protein</fullName>
    </submittedName>
</protein>
<keyword evidence="3" id="KW-1185">Reference proteome</keyword>
<dbReference type="EMBL" id="ML978066">
    <property type="protein sequence ID" value="KAF2021970.1"/>
    <property type="molecule type" value="Genomic_DNA"/>
</dbReference>
<dbReference type="RefSeq" id="XP_033390309.1">
    <property type="nucleotide sequence ID" value="XM_033523074.1"/>
</dbReference>
<organism evidence="2 3">
    <name type="scientific">Aaosphaeria arxii CBS 175.79</name>
    <dbReference type="NCBI Taxonomy" id="1450172"/>
    <lineage>
        <taxon>Eukaryota</taxon>
        <taxon>Fungi</taxon>
        <taxon>Dikarya</taxon>
        <taxon>Ascomycota</taxon>
        <taxon>Pezizomycotina</taxon>
        <taxon>Dothideomycetes</taxon>
        <taxon>Pleosporomycetidae</taxon>
        <taxon>Pleosporales</taxon>
        <taxon>Pleosporales incertae sedis</taxon>
        <taxon>Aaosphaeria</taxon>
    </lineage>
</organism>